<dbReference type="EMBL" id="JYFE01000036">
    <property type="protein sequence ID" value="KIT16329.1"/>
    <property type="molecule type" value="Genomic_DNA"/>
</dbReference>
<evidence type="ECO:0000313" key="1">
    <source>
        <dbReference type="EMBL" id="KIT16329.1"/>
    </source>
</evidence>
<gene>
    <name evidence="1" type="ORF">jaqu_19250</name>
</gene>
<evidence type="ECO:0000313" key="2">
    <source>
        <dbReference type="Proteomes" id="UP000032232"/>
    </source>
</evidence>
<proteinExistence type="predicted"/>
<protein>
    <submittedName>
        <fullName evidence="1">Uncharacterized protein</fullName>
    </submittedName>
</protein>
<sequence>MPSTYRPDPMVGPSEPVATASLCHEVLYDLLFSGLAPSESRIEALLDRVETGTRASDPPKDSP</sequence>
<organism evidence="1 2">
    <name type="scientific">Jannaschia aquimarina</name>
    <dbReference type="NCBI Taxonomy" id="935700"/>
    <lineage>
        <taxon>Bacteria</taxon>
        <taxon>Pseudomonadati</taxon>
        <taxon>Pseudomonadota</taxon>
        <taxon>Alphaproteobacteria</taxon>
        <taxon>Rhodobacterales</taxon>
        <taxon>Roseobacteraceae</taxon>
        <taxon>Jannaschia</taxon>
    </lineage>
</organism>
<dbReference type="RefSeq" id="WP_141134363.1">
    <property type="nucleotide sequence ID" value="NZ_FZPF01000009.1"/>
</dbReference>
<comment type="caution">
    <text evidence="1">The sequence shown here is derived from an EMBL/GenBank/DDBJ whole genome shotgun (WGS) entry which is preliminary data.</text>
</comment>
<reference evidence="1 2" key="1">
    <citation type="submission" date="2015-02" db="EMBL/GenBank/DDBJ databases">
        <title>Genome Sequence of Jannaschia aquimarina DSM28248, a member of the Roseobacter clade.</title>
        <authorList>
            <person name="Voget S."/>
            <person name="Daniel R."/>
        </authorList>
    </citation>
    <scope>NUCLEOTIDE SEQUENCE [LARGE SCALE GENOMIC DNA]</scope>
    <source>
        <strain evidence="1 2">GSW-M26</strain>
    </source>
</reference>
<dbReference type="AlphaFoldDB" id="A0A0D1EFE5"/>
<keyword evidence="2" id="KW-1185">Reference proteome</keyword>
<dbReference type="Proteomes" id="UP000032232">
    <property type="component" value="Unassembled WGS sequence"/>
</dbReference>
<name>A0A0D1EFE5_9RHOB</name>
<accession>A0A0D1EFE5</accession>
<dbReference type="STRING" id="935700.jaqu_19250"/>
<dbReference type="PATRIC" id="fig|935700.4.peg.1992"/>